<dbReference type="PANTHER" id="PTHR10587">
    <property type="entry name" value="GLYCOSYL TRANSFERASE-RELATED"/>
    <property type="match status" value="1"/>
</dbReference>
<dbReference type="PANTHER" id="PTHR10587:SF133">
    <property type="entry name" value="CHITIN DEACETYLASE 1-RELATED"/>
    <property type="match status" value="1"/>
</dbReference>
<comment type="caution">
    <text evidence="6">The sequence shown here is derived from an EMBL/GenBank/DDBJ whole genome shotgun (WGS) entry which is preliminary data.</text>
</comment>
<dbReference type="CDD" id="cd10917">
    <property type="entry name" value="CE4_NodB_like_6s_7s"/>
    <property type="match status" value="1"/>
</dbReference>
<dbReference type="SUPFAM" id="SSF88713">
    <property type="entry name" value="Glycoside hydrolase/deacetylase"/>
    <property type="match status" value="1"/>
</dbReference>
<dbReference type="PROSITE" id="PS51782">
    <property type="entry name" value="LYSM"/>
    <property type="match status" value="3"/>
</dbReference>
<keyword evidence="7" id="KW-1185">Reference proteome</keyword>
<dbReference type="Gene3D" id="3.20.20.370">
    <property type="entry name" value="Glycoside hydrolase/deacetylase"/>
    <property type="match status" value="1"/>
</dbReference>
<accession>A0A2T0W5V1</accession>
<dbReference type="InterPro" id="IPR018392">
    <property type="entry name" value="LysM"/>
</dbReference>
<keyword evidence="3" id="KW-0732">Signal</keyword>
<dbReference type="InterPro" id="IPR036779">
    <property type="entry name" value="LysM_dom_sf"/>
</dbReference>
<evidence type="ECO:0000313" key="6">
    <source>
        <dbReference type="EMBL" id="PRY81457.1"/>
    </source>
</evidence>
<organism evidence="6 7">
    <name type="scientific">Alkalibacterium olivapovliticus</name>
    <dbReference type="NCBI Taxonomy" id="99907"/>
    <lineage>
        <taxon>Bacteria</taxon>
        <taxon>Bacillati</taxon>
        <taxon>Bacillota</taxon>
        <taxon>Bacilli</taxon>
        <taxon>Lactobacillales</taxon>
        <taxon>Carnobacteriaceae</taxon>
        <taxon>Alkalibacterium</taxon>
    </lineage>
</organism>
<dbReference type="Gene3D" id="3.10.350.10">
    <property type="entry name" value="LysM domain"/>
    <property type="match status" value="3"/>
</dbReference>
<sequence length="404" mass="43665">MNTKKLRSVIAKIVCVFLGIFFSLSLAIPAAAAPAQNITRGPTTERVVALTFDDGADGTNINTILQTLSNHNIKATFFLTGTGINNHPQRIRNIVNQGHEVANHSYTHPDFTTITRAQIRSELQRTEEAVLNLTGVSTKPFFRPPFGAYNSTVLQHVGDAGYRYSVYWTIDTIDWTGNSSTDIVNRVMSRITPGAIILMHTGAGARGTPAALPTIITRLKGLGYRFVTMSQLMNLQAAPSGRTYTVRPGDTLYSIALRYPGVSVQQIVNASNISNPNLISIGRVLTIPSSGSTTPPPSSTVTYTVRPGDTLYSIALRYNTTVARIVSVNNISNPNLISIGRILTIPSTGSTTPPPSSTVTYTVRPGDTLYSIALRYNTTVTRIASVNNISNTSLIRVGQVLTIR</sequence>
<dbReference type="InterPro" id="IPR011330">
    <property type="entry name" value="Glyco_hydro/deAcase_b/a-brl"/>
</dbReference>
<proteinExistence type="predicted"/>
<dbReference type="PROSITE" id="PS51677">
    <property type="entry name" value="NODB"/>
    <property type="match status" value="1"/>
</dbReference>
<feature type="chain" id="PRO_5015729034" evidence="3">
    <location>
        <begin position="33"/>
        <end position="404"/>
    </location>
</feature>
<feature type="domain" description="LysM" evidence="5">
    <location>
        <begin position="242"/>
        <end position="287"/>
    </location>
</feature>
<dbReference type="GO" id="GO:0016810">
    <property type="term" value="F:hydrolase activity, acting on carbon-nitrogen (but not peptide) bonds"/>
    <property type="evidence" value="ECO:0007669"/>
    <property type="project" value="InterPro"/>
</dbReference>
<gene>
    <name evidence="6" type="ORF">CLV38_11748</name>
</gene>
<feature type="domain" description="LysM" evidence="5">
    <location>
        <begin position="359"/>
        <end position="403"/>
    </location>
</feature>
<dbReference type="GO" id="GO:0016020">
    <property type="term" value="C:membrane"/>
    <property type="evidence" value="ECO:0007669"/>
    <property type="project" value="TreeGrafter"/>
</dbReference>
<evidence type="ECO:0000313" key="7">
    <source>
        <dbReference type="Proteomes" id="UP000238205"/>
    </source>
</evidence>
<protein>
    <submittedName>
        <fullName evidence="6">Peptidoglycan/xylan/chitin deacetylase (PgdA/CDA1 family)</fullName>
    </submittedName>
</protein>
<dbReference type="InterPro" id="IPR050248">
    <property type="entry name" value="Polysacc_deacetylase_ArnD"/>
</dbReference>
<reference evidence="6 7" key="1">
    <citation type="submission" date="2018-03" db="EMBL/GenBank/DDBJ databases">
        <title>Genomic Encyclopedia of Archaeal and Bacterial Type Strains, Phase II (KMG-II): from individual species to whole genera.</title>
        <authorList>
            <person name="Goeker M."/>
        </authorList>
    </citation>
    <scope>NUCLEOTIDE SEQUENCE [LARGE SCALE GENOMIC DNA]</scope>
    <source>
        <strain evidence="6 7">DSM 13175</strain>
    </source>
</reference>
<feature type="domain" description="LysM" evidence="5">
    <location>
        <begin position="301"/>
        <end position="345"/>
    </location>
</feature>
<evidence type="ECO:0000256" key="1">
    <source>
        <dbReference type="ARBA" id="ARBA00022723"/>
    </source>
</evidence>
<keyword evidence="2" id="KW-0378">Hydrolase</keyword>
<dbReference type="AlphaFoldDB" id="A0A2T0W5V1"/>
<evidence type="ECO:0000256" key="3">
    <source>
        <dbReference type="SAM" id="SignalP"/>
    </source>
</evidence>
<dbReference type="OrthoDB" id="9812065at2"/>
<dbReference type="Proteomes" id="UP000238205">
    <property type="component" value="Unassembled WGS sequence"/>
</dbReference>
<name>A0A2T0W5V1_9LACT</name>
<dbReference type="RefSeq" id="WP_106194403.1">
    <property type="nucleotide sequence ID" value="NZ_PVTO01000017.1"/>
</dbReference>
<dbReference type="CDD" id="cd00118">
    <property type="entry name" value="LysM"/>
    <property type="match status" value="3"/>
</dbReference>
<feature type="domain" description="NodB homology" evidence="4">
    <location>
        <begin position="46"/>
        <end position="227"/>
    </location>
</feature>
<evidence type="ECO:0000259" key="5">
    <source>
        <dbReference type="PROSITE" id="PS51782"/>
    </source>
</evidence>
<feature type="signal peptide" evidence="3">
    <location>
        <begin position="1"/>
        <end position="32"/>
    </location>
</feature>
<dbReference type="InterPro" id="IPR002509">
    <property type="entry name" value="NODB_dom"/>
</dbReference>
<dbReference type="Pfam" id="PF01476">
    <property type="entry name" value="LysM"/>
    <property type="match status" value="3"/>
</dbReference>
<dbReference type="SUPFAM" id="SSF54106">
    <property type="entry name" value="LysM domain"/>
    <property type="match status" value="3"/>
</dbReference>
<dbReference type="EMBL" id="PVTO01000017">
    <property type="protein sequence ID" value="PRY81457.1"/>
    <property type="molecule type" value="Genomic_DNA"/>
</dbReference>
<dbReference type="GO" id="GO:0046872">
    <property type="term" value="F:metal ion binding"/>
    <property type="evidence" value="ECO:0007669"/>
    <property type="project" value="UniProtKB-KW"/>
</dbReference>
<keyword evidence="1" id="KW-0479">Metal-binding</keyword>
<dbReference type="SMART" id="SM00257">
    <property type="entry name" value="LysM"/>
    <property type="match status" value="3"/>
</dbReference>
<dbReference type="Pfam" id="PF01522">
    <property type="entry name" value="Polysacc_deac_1"/>
    <property type="match status" value="1"/>
</dbReference>
<evidence type="ECO:0000259" key="4">
    <source>
        <dbReference type="PROSITE" id="PS51677"/>
    </source>
</evidence>
<evidence type="ECO:0000256" key="2">
    <source>
        <dbReference type="ARBA" id="ARBA00022801"/>
    </source>
</evidence>
<dbReference type="GO" id="GO:0005975">
    <property type="term" value="P:carbohydrate metabolic process"/>
    <property type="evidence" value="ECO:0007669"/>
    <property type="project" value="InterPro"/>
</dbReference>